<evidence type="ECO:0000313" key="4">
    <source>
        <dbReference type="Proteomes" id="UP001050691"/>
    </source>
</evidence>
<accession>A0AAV5AM65</accession>
<feature type="domain" description="Hyaluronan/mRNA-binding protein" evidence="2">
    <location>
        <begin position="19"/>
        <end position="102"/>
    </location>
</feature>
<evidence type="ECO:0000259" key="2">
    <source>
        <dbReference type="Pfam" id="PF04774"/>
    </source>
</evidence>
<evidence type="ECO:0000256" key="1">
    <source>
        <dbReference type="SAM" id="MobiDB-lite"/>
    </source>
</evidence>
<keyword evidence="4" id="KW-1185">Reference proteome</keyword>
<dbReference type="EMBL" id="BPWL01000010">
    <property type="protein sequence ID" value="GJJ14802.1"/>
    <property type="molecule type" value="Genomic_DNA"/>
</dbReference>
<feature type="region of interest" description="Disordered" evidence="1">
    <location>
        <begin position="1"/>
        <end position="99"/>
    </location>
</feature>
<dbReference type="AlphaFoldDB" id="A0AAV5AM65"/>
<feature type="compositionally biased region" description="Polar residues" evidence="1">
    <location>
        <begin position="123"/>
        <end position="135"/>
    </location>
</feature>
<comment type="caution">
    <text evidence="3">The sequence shown here is derived from an EMBL/GenBank/DDBJ whole genome shotgun (WGS) entry which is preliminary data.</text>
</comment>
<sequence>MTRTERNISKRAIIRDRSESKTGLDKSDRKGGAGAHNWGALTDEQDLEFRAREDNEEEDLSADEDQVELAQVVEQGQTPAHDGSLNERRNSGLSDEEWKQARTFRSRALKDGTDLGAIARTSGAVSTSPPGKSSTVRILQDADRCGLCGVVDVWEESLAAQPREE</sequence>
<gene>
    <name evidence="3" type="ORF">Clacol_009070</name>
</gene>
<proteinExistence type="predicted"/>
<feature type="compositionally biased region" description="Basic and acidic residues" evidence="1">
    <location>
        <begin position="1"/>
        <end position="31"/>
    </location>
</feature>
<protein>
    <recommendedName>
        <fullName evidence="2">Hyaluronan/mRNA-binding protein domain-containing protein</fullName>
    </recommendedName>
</protein>
<reference evidence="3" key="1">
    <citation type="submission" date="2021-10" db="EMBL/GenBank/DDBJ databases">
        <title>De novo Genome Assembly of Clathrus columnatus (Basidiomycota, Fungi) Using Illumina and Nanopore Sequence Data.</title>
        <authorList>
            <person name="Ogiso-Tanaka E."/>
            <person name="Itagaki H."/>
            <person name="Hosoya T."/>
            <person name="Hosaka K."/>
        </authorList>
    </citation>
    <scope>NUCLEOTIDE SEQUENCE</scope>
    <source>
        <strain evidence="3">MO-923</strain>
    </source>
</reference>
<dbReference type="InterPro" id="IPR006861">
    <property type="entry name" value="HABP4_PAIRBP1-bd"/>
</dbReference>
<organism evidence="3 4">
    <name type="scientific">Clathrus columnatus</name>
    <dbReference type="NCBI Taxonomy" id="1419009"/>
    <lineage>
        <taxon>Eukaryota</taxon>
        <taxon>Fungi</taxon>
        <taxon>Dikarya</taxon>
        <taxon>Basidiomycota</taxon>
        <taxon>Agaricomycotina</taxon>
        <taxon>Agaricomycetes</taxon>
        <taxon>Phallomycetidae</taxon>
        <taxon>Phallales</taxon>
        <taxon>Clathraceae</taxon>
        <taxon>Clathrus</taxon>
    </lineage>
</organism>
<feature type="region of interest" description="Disordered" evidence="1">
    <location>
        <begin position="115"/>
        <end position="135"/>
    </location>
</feature>
<name>A0AAV5AM65_9AGAM</name>
<dbReference type="Pfam" id="PF04774">
    <property type="entry name" value="HABP4_PAI-RBP1"/>
    <property type="match status" value="1"/>
</dbReference>
<evidence type="ECO:0000313" key="3">
    <source>
        <dbReference type="EMBL" id="GJJ14802.1"/>
    </source>
</evidence>
<feature type="compositionally biased region" description="Acidic residues" evidence="1">
    <location>
        <begin position="54"/>
        <end position="67"/>
    </location>
</feature>
<feature type="compositionally biased region" description="Basic and acidic residues" evidence="1">
    <location>
        <begin position="84"/>
        <end position="99"/>
    </location>
</feature>
<dbReference type="Proteomes" id="UP001050691">
    <property type="component" value="Unassembled WGS sequence"/>
</dbReference>